<reference evidence="2 3" key="1">
    <citation type="submission" date="2018-01" db="EMBL/GenBank/DDBJ databases">
        <title>Halomonas endophytica sp. nov., isolated from storage liquid in the stems of Populus euphratica.</title>
        <authorList>
            <person name="Chen C."/>
        </authorList>
    </citation>
    <scope>NUCLEOTIDE SEQUENCE [LARGE SCALE GENOMIC DNA]</scope>
    <source>
        <strain evidence="2 3">DSM 26881</strain>
    </source>
</reference>
<dbReference type="InterPro" id="IPR054232">
    <property type="entry name" value="DUF6957"/>
</dbReference>
<organism evidence="2 3">
    <name type="scientific">Halomonas heilongjiangensis</name>
    <dbReference type="NCBI Taxonomy" id="1387883"/>
    <lineage>
        <taxon>Bacteria</taxon>
        <taxon>Pseudomonadati</taxon>
        <taxon>Pseudomonadota</taxon>
        <taxon>Gammaproteobacteria</taxon>
        <taxon>Oceanospirillales</taxon>
        <taxon>Halomonadaceae</taxon>
        <taxon>Halomonas</taxon>
    </lineage>
</organism>
<dbReference type="Pfam" id="PF22275">
    <property type="entry name" value="DUF6957"/>
    <property type="match status" value="1"/>
</dbReference>
<dbReference type="Proteomes" id="UP000235346">
    <property type="component" value="Unassembled WGS sequence"/>
</dbReference>
<feature type="domain" description="DUF6957" evidence="1">
    <location>
        <begin position="72"/>
        <end position="136"/>
    </location>
</feature>
<comment type="caution">
    <text evidence="2">The sequence shown here is derived from an EMBL/GenBank/DDBJ whole genome shotgun (WGS) entry which is preliminary data.</text>
</comment>
<gene>
    <name evidence="2" type="ORF">C1H66_01490</name>
</gene>
<proteinExistence type="predicted"/>
<dbReference type="RefSeq" id="WP_102626156.1">
    <property type="nucleotide sequence ID" value="NZ_PDOH01000028.1"/>
</dbReference>
<name>A0A2N7TUB6_9GAMM</name>
<dbReference type="EMBL" id="PNRE01000009">
    <property type="protein sequence ID" value="PMR71738.1"/>
    <property type="molecule type" value="Genomic_DNA"/>
</dbReference>
<accession>A0A2N7TUB6</accession>
<evidence type="ECO:0000313" key="2">
    <source>
        <dbReference type="EMBL" id="PMR71738.1"/>
    </source>
</evidence>
<dbReference type="OrthoDB" id="9918338at2"/>
<keyword evidence="3" id="KW-1185">Reference proteome</keyword>
<dbReference type="AlphaFoldDB" id="A0A2N7TUB6"/>
<evidence type="ECO:0000259" key="1">
    <source>
        <dbReference type="Pfam" id="PF22275"/>
    </source>
</evidence>
<sequence length="164" mass="18864">MVLDQSERQRQAAHLREQYRDKIPSGELNAFVNKLCACRTIKPQPYWAINEADIGMRAAIVEKWEIVNVINIDEPVSFLFSDMLISDYKHRGKRGDYVFTSPIENFDIERGLVQTRNSLYCLSGEGEELNATLLEICKMSAIKQPLHFVRAIERDIGRIMGSEE</sequence>
<evidence type="ECO:0000313" key="3">
    <source>
        <dbReference type="Proteomes" id="UP000235346"/>
    </source>
</evidence>
<protein>
    <recommendedName>
        <fullName evidence="1">DUF6957 domain-containing protein</fullName>
    </recommendedName>
</protein>